<reference evidence="2" key="1">
    <citation type="submission" date="2020-11" db="EMBL/GenBank/DDBJ databases">
        <authorList>
            <person name="Koelle M."/>
            <person name="Horta M.A.C."/>
            <person name="Nowrousian M."/>
            <person name="Ohm R.A."/>
            <person name="Benz P."/>
            <person name="Pilgard A."/>
        </authorList>
    </citation>
    <scope>NUCLEOTIDE SEQUENCE</scope>
    <source>
        <strain evidence="2">FPRL280</strain>
    </source>
</reference>
<feature type="transmembrane region" description="Helical" evidence="1">
    <location>
        <begin position="45"/>
        <end position="66"/>
    </location>
</feature>
<name>A0A8H7TW39_9APHY</name>
<evidence type="ECO:0000313" key="2">
    <source>
        <dbReference type="EMBL" id="KAF9798375.1"/>
    </source>
</evidence>
<keyword evidence="1" id="KW-0812">Transmembrane</keyword>
<gene>
    <name evidence="2" type="ORF">IEO21_10732</name>
</gene>
<reference evidence="2" key="2">
    <citation type="journal article" name="Front. Microbiol.">
        <title>Degradative Capacity of Two Strains of Rhodonia placenta: From Phenotype to Genotype.</title>
        <authorList>
            <person name="Kolle M."/>
            <person name="Horta M.A.C."/>
            <person name="Nowrousian M."/>
            <person name="Ohm R.A."/>
            <person name="Benz J.P."/>
            <person name="Pilgard A."/>
        </authorList>
    </citation>
    <scope>NUCLEOTIDE SEQUENCE</scope>
    <source>
        <strain evidence="2">FPRL280</strain>
    </source>
</reference>
<keyword evidence="1" id="KW-0472">Membrane</keyword>
<keyword evidence="1" id="KW-1133">Transmembrane helix</keyword>
<organism evidence="2 3">
    <name type="scientific">Rhodonia placenta</name>
    <dbReference type="NCBI Taxonomy" id="104341"/>
    <lineage>
        <taxon>Eukaryota</taxon>
        <taxon>Fungi</taxon>
        <taxon>Dikarya</taxon>
        <taxon>Basidiomycota</taxon>
        <taxon>Agaricomycotina</taxon>
        <taxon>Agaricomycetes</taxon>
        <taxon>Polyporales</taxon>
        <taxon>Adustoporiaceae</taxon>
        <taxon>Rhodonia</taxon>
    </lineage>
</organism>
<feature type="transmembrane region" description="Helical" evidence="1">
    <location>
        <begin position="12"/>
        <end position="33"/>
    </location>
</feature>
<protein>
    <submittedName>
        <fullName evidence="2">Uncharacterized protein</fullName>
    </submittedName>
</protein>
<accession>A0A8H7TW39</accession>
<evidence type="ECO:0000313" key="3">
    <source>
        <dbReference type="Proteomes" id="UP000639403"/>
    </source>
</evidence>
<dbReference type="EMBL" id="JADOXO010001046">
    <property type="protein sequence ID" value="KAF9798375.1"/>
    <property type="molecule type" value="Genomic_DNA"/>
</dbReference>
<comment type="caution">
    <text evidence="2">The sequence shown here is derived from an EMBL/GenBank/DDBJ whole genome shotgun (WGS) entry which is preliminary data.</text>
</comment>
<dbReference type="AlphaFoldDB" id="A0A8H7TW39"/>
<evidence type="ECO:0000256" key="1">
    <source>
        <dbReference type="SAM" id="Phobius"/>
    </source>
</evidence>
<sequence length="143" mass="15877">MAQYFAESSCEIIVEIEMTLNMILLCSAAYFAALRIYAIFEQRKVWFLVTLAVGMINPIRVCIFSLRSSSNYFKLPVPAGGCSVTTFVDSTEKHLTILLDMIGGRAASIALDGLVFCFTWWKTRRIRPSTIVAFSTGIVSSAN</sequence>
<proteinExistence type="predicted"/>
<dbReference type="Proteomes" id="UP000639403">
    <property type="component" value="Unassembled WGS sequence"/>
</dbReference>